<keyword evidence="3" id="KW-1185">Reference proteome</keyword>
<gene>
    <name evidence="2" type="ORF">AAFF_G00141740</name>
</gene>
<dbReference type="Proteomes" id="UP001221898">
    <property type="component" value="Unassembled WGS sequence"/>
</dbReference>
<evidence type="ECO:0000313" key="3">
    <source>
        <dbReference type="Proteomes" id="UP001221898"/>
    </source>
</evidence>
<dbReference type="AlphaFoldDB" id="A0AAD7TCM4"/>
<evidence type="ECO:0000256" key="1">
    <source>
        <dbReference type="SAM" id="MobiDB-lite"/>
    </source>
</evidence>
<reference evidence="2" key="1">
    <citation type="journal article" date="2023" name="Science">
        <title>Genome structures resolve the early diversification of teleost fishes.</title>
        <authorList>
            <person name="Parey E."/>
            <person name="Louis A."/>
            <person name="Montfort J."/>
            <person name="Bouchez O."/>
            <person name="Roques C."/>
            <person name="Iampietro C."/>
            <person name="Lluch J."/>
            <person name="Castinel A."/>
            <person name="Donnadieu C."/>
            <person name="Desvignes T."/>
            <person name="Floi Bucao C."/>
            <person name="Jouanno E."/>
            <person name="Wen M."/>
            <person name="Mejri S."/>
            <person name="Dirks R."/>
            <person name="Jansen H."/>
            <person name="Henkel C."/>
            <person name="Chen W.J."/>
            <person name="Zahm M."/>
            <person name="Cabau C."/>
            <person name="Klopp C."/>
            <person name="Thompson A.W."/>
            <person name="Robinson-Rechavi M."/>
            <person name="Braasch I."/>
            <person name="Lecointre G."/>
            <person name="Bobe J."/>
            <person name="Postlethwait J.H."/>
            <person name="Berthelot C."/>
            <person name="Roest Crollius H."/>
            <person name="Guiguen Y."/>
        </authorList>
    </citation>
    <scope>NUCLEOTIDE SEQUENCE</scope>
    <source>
        <strain evidence="2">NC1722</strain>
    </source>
</reference>
<name>A0AAD7TCM4_9TELE</name>
<protein>
    <submittedName>
        <fullName evidence="2">Uncharacterized protein</fullName>
    </submittedName>
</protein>
<evidence type="ECO:0000313" key="2">
    <source>
        <dbReference type="EMBL" id="KAJ8418465.1"/>
    </source>
</evidence>
<proteinExistence type="predicted"/>
<comment type="caution">
    <text evidence="2">The sequence shown here is derived from an EMBL/GenBank/DDBJ whole genome shotgun (WGS) entry which is preliminary data.</text>
</comment>
<sequence>MITLLRPVRTKGFRALHIARLERPAPMQTSGWRPEYFCVSETRRSPQRGARFDPTMGSPAEPQRLAARSSRTERTSSKPMKLAHRGPAAFLSAERPLGLRRVGTPWRAGAETPHVGAEIASACGRDRAKLSPDDLHINGGVR</sequence>
<accession>A0AAD7TCM4</accession>
<dbReference type="EMBL" id="JAINUG010000002">
    <property type="protein sequence ID" value="KAJ8418465.1"/>
    <property type="molecule type" value="Genomic_DNA"/>
</dbReference>
<feature type="region of interest" description="Disordered" evidence="1">
    <location>
        <begin position="43"/>
        <end position="89"/>
    </location>
</feature>
<organism evidence="2 3">
    <name type="scientific">Aldrovandia affinis</name>
    <dbReference type="NCBI Taxonomy" id="143900"/>
    <lineage>
        <taxon>Eukaryota</taxon>
        <taxon>Metazoa</taxon>
        <taxon>Chordata</taxon>
        <taxon>Craniata</taxon>
        <taxon>Vertebrata</taxon>
        <taxon>Euteleostomi</taxon>
        <taxon>Actinopterygii</taxon>
        <taxon>Neopterygii</taxon>
        <taxon>Teleostei</taxon>
        <taxon>Notacanthiformes</taxon>
        <taxon>Halosauridae</taxon>
        <taxon>Aldrovandia</taxon>
    </lineage>
</organism>